<dbReference type="SUPFAM" id="SSF51905">
    <property type="entry name" value="FAD/NAD(P)-binding domain"/>
    <property type="match status" value="2"/>
</dbReference>
<dbReference type="InterPro" id="IPR036188">
    <property type="entry name" value="FAD/NAD-bd_sf"/>
</dbReference>
<comment type="similarity">
    <text evidence="1">Belongs to the NADH dehydrogenase family.</text>
</comment>
<evidence type="ECO:0000256" key="7">
    <source>
        <dbReference type="ARBA" id="ARBA00023027"/>
    </source>
</evidence>
<keyword evidence="15" id="KW-1185">Reference proteome</keyword>
<feature type="domain" description="External alternative NADH-ubiquinone oxidoreductase-like C-terminal" evidence="13">
    <location>
        <begin position="524"/>
        <end position="588"/>
    </location>
</feature>
<gene>
    <name evidence="14" type="ORF">AAP_06216</name>
</gene>
<dbReference type="EC" id="1.6.5.9" evidence="2"/>
<comment type="catalytic activity">
    <reaction evidence="9">
        <text>a ubiquinone + NADH + H(+) = a ubiquinol + NAD(+)</text>
        <dbReference type="Rhea" id="RHEA:23152"/>
        <dbReference type="Rhea" id="RHEA-COMP:9565"/>
        <dbReference type="Rhea" id="RHEA-COMP:9566"/>
        <dbReference type="ChEBI" id="CHEBI:15378"/>
        <dbReference type="ChEBI" id="CHEBI:16389"/>
        <dbReference type="ChEBI" id="CHEBI:17976"/>
        <dbReference type="ChEBI" id="CHEBI:57540"/>
        <dbReference type="ChEBI" id="CHEBI:57945"/>
    </reaction>
</comment>
<evidence type="ECO:0000313" key="15">
    <source>
        <dbReference type="Proteomes" id="UP000242877"/>
    </source>
</evidence>
<feature type="domain" description="FAD/NAD(P)-binding" evidence="12">
    <location>
        <begin position="127"/>
        <end position="461"/>
    </location>
</feature>
<evidence type="ECO:0000259" key="13">
    <source>
        <dbReference type="Pfam" id="PF22366"/>
    </source>
</evidence>
<keyword evidence="11" id="KW-0472">Membrane</keyword>
<keyword evidence="3" id="KW-0285">Flavoprotein</keyword>
<evidence type="ECO:0000256" key="5">
    <source>
        <dbReference type="ARBA" id="ARBA00022946"/>
    </source>
</evidence>
<evidence type="ECO:0000256" key="9">
    <source>
        <dbReference type="ARBA" id="ARBA00049010"/>
    </source>
</evidence>
<keyword evidence="11" id="KW-0812">Transmembrane</keyword>
<proteinExistence type="inferred from homology"/>
<keyword evidence="4" id="KW-0274">FAD</keyword>
<dbReference type="PANTHER" id="PTHR43706">
    <property type="entry name" value="NADH DEHYDROGENASE"/>
    <property type="match status" value="1"/>
</dbReference>
<keyword evidence="11" id="KW-1133">Transmembrane helix</keyword>
<dbReference type="OrthoDB" id="3244603at2759"/>
<evidence type="ECO:0000256" key="10">
    <source>
        <dbReference type="SAM" id="MobiDB-lite"/>
    </source>
</evidence>
<dbReference type="Pfam" id="PF07992">
    <property type="entry name" value="Pyr_redox_2"/>
    <property type="match status" value="1"/>
</dbReference>
<feature type="transmembrane region" description="Helical" evidence="11">
    <location>
        <begin position="89"/>
        <end position="110"/>
    </location>
</feature>
<evidence type="ECO:0000256" key="8">
    <source>
        <dbReference type="ARBA" id="ARBA00047599"/>
    </source>
</evidence>
<name>A0A167UZF0_9EURO</name>
<evidence type="ECO:0000313" key="14">
    <source>
        <dbReference type="EMBL" id="KZZ86814.1"/>
    </source>
</evidence>
<evidence type="ECO:0000256" key="4">
    <source>
        <dbReference type="ARBA" id="ARBA00022827"/>
    </source>
</evidence>
<comment type="catalytic activity">
    <reaction evidence="8">
        <text>a quinone + NADH + H(+) = a quinol + NAD(+)</text>
        <dbReference type="Rhea" id="RHEA:46160"/>
        <dbReference type="ChEBI" id="CHEBI:15378"/>
        <dbReference type="ChEBI" id="CHEBI:24646"/>
        <dbReference type="ChEBI" id="CHEBI:57540"/>
        <dbReference type="ChEBI" id="CHEBI:57945"/>
        <dbReference type="ChEBI" id="CHEBI:132124"/>
        <dbReference type="EC" id="1.6.5.9"/>
    </reaction>
</comment>
<reference evidence="14 15" key="1">
    <citation type="journal article" date="2016" name="Genome Biol. Evol.">
        <title>Divergent and convergent evolution of fungal pathogenicity.</title>
        <authorList>
            <person name="Shang Y."/>
            <person name="Xiao G."/>
            <person name="Zheng P."/>
            <person name="Cen K."/>
            <person name="Zhan S."/>
            <person name="Wang C."/>
        </authorList>
    </citation>
    <scope>NUCLEOTIDE SEQUENCE [LARGE SCALE GENOMIC DNA]</scope>
    <source>
        <strain evidence="14 15">ARSEF 7405</strain>
    </source>
</reference>
<organism evidence="14 15">
    <name type="scientific">Ascosphaera apis ARSEF 7405</name>
    <dbReference type="NCBI Taxonomy" id="392613"/>
    <lineage>
        <taxon>Eukaryota</taxon>
        <taxon>Fungi</taxon>
        <taxon>Dikarya</taxon>
        <taxon>Ascomycota</taxon>
        <taxon>Pezizomycotina</taxon>
        <taxon>Eurotiomycetes</taxon>
        <taxon>Eurotiomycetidae</taxon>
        <taxon>Onygenales</taxon>
        <taxon>Ascosphaeraceae</taxon>
        <taxon>Ascosphaera</taxon>
    </lineage>
</organism>
<evidence type="ECO:0000259" key="12">
    <source>
        <dbReference type="Pfam" id="PF07992"/>
    </source>
</evidence>
<dbReference type="PRINTS" id="PR00368">
    <property type="entry name" value="FADPNR"/>
</dbReference>
<dbReference type="AlphaFoldDB" id="A0A167UZF0"/>
<dbReference type="Gene3D" id="3.50.50.100">
    <property type="match status" value="1"/>
</dbReference>
<dbReference type="Pfam" id="PF22366">
    <property type="entry name" value="NDH2_C"/>
    <property type="match status" value="1"/>
</dbReference>
<dbReference type="GO" id="GO:0050136">
    <property type="term" value="F:NADH dehydrogenase (quinone) (non-electrogenic) activity"/>
    <property type="evidence" value="ECO:0007669"/>
    <property type="project" value="UniProtKB-EC"/>
</dbReference>
<evidence type="ECO:0000256" key="2">
    <source>
        <dbReference type="ARBA" id="ARBA00012637"/>
    </source>
</evidence>
<evidence type="ECO:0000256" key="6">
    <source>
        <dbReference type="ARBA" id="ARBA00023002"/>
    </source>
</evidence>
<dbReference type="VEuPathDB" id="FungiDB:AAP_06216"/>
<keyword evidence="6" id="KW-0560">Oxidoreductase</keyword>
<dbReference type="Proteomes" id="UP000242877">
    <property type="component" value="Unassembled WGS sequence"/>
</dbReference>
<keyword evidence="5" id="KW-0809">Transit peptide</keyword>
<dbReference type="InterPro" id="IPR054585">
    <property type="entry name" value="NDH2-like_C"/>
</dbReference>
<feature type="region of interest" description="Disordered" evidence="10">
    <location>
        <begin position="59"/>
        <end position="82"/>
    </location>
</feature>
<comment type="caution">
    <text evidence="14">The sequence shown here is derived from an EMBL/GenBank/DDBJ whole genome shotgun (WGS) entry which is preliminary data.</text>
</comment>
<dbReference type="PANTHER" id="PTHR43706:SF47">
    <property type="entry name" value="EXTERNAL NADH-UBIQUINONE OXIDOREDUCTASE 1, MITOCHONDRIAL-RELATED"/>
    <property type="match status" value="1"/>
</dbReference>
<sequence length="592" mass="65642">MAMLSTSTRNGLVALSRHQRPLARLHQSCASSRIAALPASSPALLRSQASLRCRNYADAAGAGNGQQSQTPTPPQPPKTKKKKAGFFRWTYRVVLLSLAAGSGALGYGIYNARHPEDQIDPDPSKKTLVVLGSGWGAVSLLKKLDTENYNVIVISPRNYFLFTPLLPSCTTGVIEHRSIMEPIRSILRHKKASVKYYEAEATKIDYENRVVHVSGESEVSKLTKTTEVPFDMLVVGVGAENATFGIPGVRENSCFLKEVGDAQNIRKRIMDCVETAMFKGQSQEEIKRLLHMVVVGGGPTGVEFAGELQDFFNQDLKKWIPDIHENFHVTLVEALPNVLPMFSKQLIDYTESTFKEEEITIRTKTMVKNVTDKCIEAEVTLPDGTTTLEEIPYGLLVWATGNSIRPVVRDLMAQIPEQASSRRGLAVNEYLVVNGTENVWAVGDCAITNYAPTAQVASQEGSFLARMFNSMAKADAINAQLSALSVQQAEAKDDETRNRIFDEIRSLQRKLRRVKQVGPFQYSHQGSLAYIGKERAVADITWLSGNIASGGTLTYLFWRSAYLSMCFSTRNRVLVAFDWLKAQFFGRDVSRE</sequence>
<protein>
    <recommendedName>
        <fullName evidence="2">NADH:ubiquinone reductase (non-electrogenic)</fullName>
        <ecNumber evidence="2">1.6.5.9</ecNumber>
    </recommendedName>
</protein>
<accession>A0A167UZF0</accession>
<dbReference type="InterPro" id="IPR023753">
    <property type="entry name" value="FAD/NAD-binding_dom"/>
</dbReference>
<evidence type="ECO:0000256" key="11">
    <source>
        <dbReference type="SAM" id="Phobius"/>
    </source>
</evidence>
<evidence type="ECO:0000256" key="3">
    <source>
        <dbReference type="ARBA" id="ARBA00022630"/>
    </source>
</evidence>
<evidence type="ECO:0000256" key="1">
    <source>
        <dbReference type="ARBA" id="ARBA00005272"/>
    </source>
</evidence>
<keyword evidence="7" id="KW-0520">NAD</keyword>
<dbReference type="InterPro" id="IPR045024">
    <property type="entry name" value="NDH-2"/>
</dbReference>
<dbReference type="GO" id="GO:0005739">
    <property type="term" value="C:mitochondrion"/>
    <property type="evidence" value="ECO:0007669"/>
    <property type="project" value="TreeGrafter"/>
</dbReference>
<dbReference type="EMBL" id="AZGZ01000047">
    <property type="protein sequence ID" value="KZZ86814.1"/>
    <property type="molecule type" value="Genomic_DNA"/>
</dbReference>